<organism evidence="1 2">
    <name type="scientific">Daphnia pulex</name>
    <name type="common">Water flea</name>
    <dbReference type="NCBI Taxonomy" id="6669"/>
    <lineage>
        <taxon>Eukaryota</taxon>
        <taxon>Metazoa</taxon>
        <taxon>Ecdysozoa</taxon>
        <taxon>Arthropoda</taxon>
        <taxon>Crustacea</taxon>
        <taxon>Branchiopoda</taxon>
        <taxon>Diplostraca</taxon>
        <taxon>Cladocera</taxon>
        <taxon>Anomopoda</taxon>
        <taxon>Daphniidae</taxon>
        <taxon>Daphnia</taxon>
    </lineage>
</organism>
<dbReference type="EMBL" id="GL732551">
    <property type="protein sequence ID" value="EFX79552.1"/>
    <property type="molecule type" value="Genomic_DNA"/>
</dbReference>
<dbReference type="HOGENOM" id="CLU_368914_0_0_1"/>
<evidence type="ECO:0000313" key="1">
    <source>
        <dbReference type="EMBL" id="EFX79552.1"/>
    </source>
</evidence>
<dbReference type="KEGG" id="dpx:DAPPUDRAFT_304498"/>
<reference evidence="1 2" key="1">
    <citation type="journal article" date="2011" name="Science">
        <title>The ecoresponsive genome of Daphnia pulex.</title>
        <authorList>
            <person name="Colbourne J.K."/>
            <person name="Pfrender M.E."/>
            <person name="Gilbert D."/>
            <person name="Thomas W.K."/>
            <person name="Tucker A."/>
            <person name="Oakley T.H."/>
            <person name="Tokishita S."/>
            <person name="Aerts A."/>
            <person name="Arnold G.J."/>
            <person name="Basu M.K."/>
            <person name="Bauer D.J."/>
            <person name="Caceres C.E."/>
            <person name="Carmel L."/>
            <person name="Casola C."/>
            <person name="Choi J.H."/>
            <person name="Detter J.C."/>
            <person name="Dong Q."/>
            <person name="Dusheyko S."/>
            <person name="Eads B.D."/>
            <person name="Frohlich T."/>
            <person name="Geiler-Samerotte K.A."/>
            <person name="Gerlach D."/>
            <person name="Hatcher P."/>
            <person name="Jogdeo S."/>
            <person name="Krijgsveld J."/>
            <person name="Kriventseva E.V."/>
            <person name="Kultz D."/>
            <person name="Laforsch C."/>
            <person name="Lindquist E."/>
            <person name="Lopez J."/>
            <person name="Manak J.R."/>
            <person name="Muller J."/>
            <person name="Pangilinan J."/>
            <person name="Patwardhan R.P."/>
            <person name="Pitluck S."/>
            <person name="Pritham E.J."/>
            <person name="Rechtsteiner A."/>
            <person name="Rho M."/>
            <person name="Rogozin I.B."/>
            <person name="Sakarya O."/>
            <person name="Salamov A."/>
            <person name="Schaack S."/>
            <person name="Shapiro H."/>
            <person name="Shiga Y."/>
            <person name="Skalitzky C."/>
            <person name="Smith Z."/>
            <person name="Souvorov A."/>
            <person name="Sung W."/>
            <person name="Tang Z."/>
            <person name="Tsuchiya D."/>
            <person name="Tu H."/>
            <person name="Vos H."/>
            <person name="Wang M."/>
            <person name="Wolf Y.I."/>
            <person name="Yamagata H."/>
            <person name="Yamada T."/>
            <person name="Ye Y."/>
            <person name="Shaw J.R."/>
            <person name="Andrews J."/>
            <person name="Crease T.J."/>
            <person name="Tang H."/>
            <person name="Lucas S.M."/>
            <person name="Robertson H.M."/>
            <person name="Bork P."/>
            <person name="Koonin E.V."/>
            <person name="Zdobnov E.M."/>
            <person name="Grigoriev I.V."/>
            <person name="Lynch M."/>
            <person name="Boore J.L."/>
        </authorList>
    </citation>
    <scope>NUCLEOTIDE SEQUENCE [LARGE SCALE GENOMIC DNA]</scope>
</reference>
<dbReference type="OrthoDB" id="5971311at2759"/>
<proteinExistence type="predicted"/>
<keyword evidence="2" id="KW-1185">Reference proteome</keyword>
<dbReference type="Proteomes" id="UP000000305">
    <property type="component" value="Unassembled WGS sequence"/>
</dbReference>
<accession>E9GLR3</accession>
<protein>
    <submittedName>
        <fullName evidence="1">Uncharacterized protein</fullName>
    </submittedName>
</protein>
<dbReference type="PANTHER" id="PTHR33099:SF7">
    <property type="entry name" value="MYND-TYPE DOMAIN-CONTAINING PROTEIN"/>
    <property type="match status" value="1"/>
</dbReference>
<gene>
    <name evidence="1" type="ORF">DAPPUDRAFT_304498</name>
</gene>
<sequence length="762" mass="87069">MYCRYGLAMLLNDLESSLTSSLGWQTLAQQQLAQDLNKTVEYCCTYPQRIWTQSTFRNGELTLRLLRLCIALRAQKEGIEILKILGSEFEIKKKKKTLKTFEGIQNEQVAQAVVEFVCQSNGWGDCIDLIKRLISTHRIFKQFVPITKMIQYFLDVKCVDGAMLVGDCVASSMANIDQKRAAVLKQSDVALYVDAIVSLEAYPEACSQERLASLVSVFSKLSSTLQCRFMLELDAQVNSRFMDNVSCQFIFMEICETFLNCELSVLLAPDALGLLKCFILLENPKWLESLLSKMINVPDQEGTIGLLMQFLSDQSLWNLAESSELGKTSLISIINRYSTLLFDKLSAIKEIVKSPSIFQCNYDCDLLLSSVTKYIQFVMQVKRNPKLADLQPIPSISLLLSQMNFDQIWHILEGFHKSSSEHWKTSFCYSDVMHEICSFVVSAMKKSEVMQRRDVVSNMVRSLLHFLENSLLRSLLMEVCVFQAAGCWSHDIKCEFFSDIVSSTEVWCKLDSDTKLDILNTSATLIESWITEECKRLDENSWILNTQEELFNCIHLFFLIEEHRFDPNQKNRTLLNTNFQEAIAKSPLASTAFIRIADNWVSKWKSVAGPSFTWSMPKAEIPNHSEVQKFLRSSETHFTYRLRSIGHFREFKKDLVQTGPLMKFSVSVSDWDPFSISCKLEKTIEYHQSVAELFRRLTSEMGDVRKFRQSLSQNLAAVKPSGKRQLESVASSTTSDEILILSPHKRSKPNIPSQMAIDNQSM</sequence>
<evidence type="ECO:0000313" key="2">
    <source>
        <dbReference type="Proteomes" id="UP000000305"/>
    </source>
</evidence>
<dbReference type="AlphaFoldDB" id="E9GLR3"/>
<dbReference type="InParanoid" id="E9GLR3"/>
<name>E9GLR3_DAPPU</name>
<dbReference type="PANTHER" id="PTHR33099">
    <property type="entry name" value="FE2OG DIOXYGENASE DOMAIN-CONTAINING PROTEIN"/>
    <property type="match status" value="1"/>
</dbReference>